<dbReference type="SUPFAM" id="SSF51126">
    <property type="entry name" value="Pectin lyase-like"/>
    <property type="match status" value="1"/>
</dbReference>
<dbReference type="SUPFAM" id="SSF103515">
    <property type="entry name" value="Autotransporter"/>
    <property type="match status" value="1"/>
</dbReference>
<evidence type="ECO:0000313" key="5">
    <source>
        <dbReference type="EMBL" id="MBB4867040.1"/>
    </source>
</evidence>
<dbReference type="InterPro" id="IPR005546">
    <property type="entry name" value="Autotransporte_beta"/>
</dbReference>
<dbReference type="InterPro" id="IPR012332">
    <property type="entry name" value="Autotransporter_pectin_lyase_C"/>
</dbReference>
<dbReference type="InterPro" id="IPR011050">
    <property type="entry name" value="Pectin_lyase_fold/virulence"/>
</dbReference>
<dbReference type="InterPro" id="IPR004899">
    <property type="entry name" value="Pertactin_central"/>
</dbReference>
<sequence length="1054" mass="109998">MKNTPLMLLLASPLAVATATAANSVSETDQRYTANQSGQYEDFTQVGTIKTFAVSNGAVITMTGPSGSPLVLSGVSGKVDGNTLDIKGANSQVTVNGDLTYNYGSNTNSNGKYVYNGIAVTGGGRFVLNGNLTATSTSSSYSSPKSAMYVDGATSSAELNGNANLTIAAGKGLFAANGGTIDMTAKSGAPYVLTVTNKSSQRSVEANNGGTVTLDLVDMNGTGFSNGIGLYATKNSSITFLGGDFNQGSNSRYGANALFALNHSSVTATGYDGGHLRIKTAGTNEIGAWATGNSKVTINSEQHQDFQTVIHTTGTGQSHGLAAGSLGGGNASAPGDSTGHAGSQYGNSEVTVYGKTDITTEGKDSAGLRVMGDGAKITLTPLVAGVRNSIQSAASAIRYSFANGYSLASNGDRLEGGQVIDLTDTDMAHLAGATGSAGLIEVGGLAGRTSDGQNAGIMNVADAVQDATLNLANSSATAQNGRSLLNVNASQNSADGVFASSFTLNAENSELVGRAVTDSTEATDGSVSSASLNLKASRWFLLDGNSDEASHYATSNLTALDLQDGSQVFLNSRESWQDGFAANQPQHYGSLQLGSLSGAGAFHFYTDIVNQLTDKLTISEAGGSTGSHSVLVANDGAQSTLGNERIEIIETNGGSGQFGLYEGALVELGGNTYALRKNEDDNWELYGYTAPPVDPGPTDPDPIDPVDPPPPGPGPGPGPVEPGDPTDPVPPGPVEPTPPGPAPGPGTSTTRAFHAQVHTNYLLSYLDMQTLLQRMGELRYTERDTDGNVWLRTNGGRLHSFAGSNFNGYRLSYQGIQLGVDRRVPISSGDLFVGAMLGHTEADQSFDEGSGGARNTHFGLYGTWLHENGFYLDAVLKAAHLKNNFSVHDTQGNRVKSSGSSNGYSASLEAGKRFSLHREKDSQWFVEPQAQLVYTDQGGFSSRASNGLKIHYDDYDSLLARAGGIVGYELSNEKHKSEVYLKGGYVRELMADDIGYRINGTPRQSSDFSGGWREAAVGVSTRLEGGHSLFMEVGYRDGDNFDQNHANVGYRFEY</sequence>
<protein>
    <submittedName>
        <fullName evidence="5">Outer membrane autotransporter protein</fullName>
    </submittedName>
</protein>
<dbReference type="Gene3D" id="2.40.128.130">
    <property type="entry name" value="Autotransporter beta-domain"/>
    <property type="match status" value="1"/>
</dbReference>
<dbReference type="Pfam" id="PF03212">
    <property type="entry name" value="Pertactin"/>
    <property type="match status" value="1"/>
</dbReference>
<feature type="signal peptide" evidence="3">
    <location>
        <begin position="1"/>
        <end position="21"/>
    </location>
</feature>
<feature type="region of interest" description="Disordered" evidence="2">
    <location>
        <begin position="685"/>
        <end position="750"/>
    </location>
</feature>
<dbReference type="PANTHER" id="PTHR35037">
    <property type="entry name" value="C-TERMINAL REGION OF AIDA-LIKE PROTEIN"/>
    <property type="match status" value="1"/>
</dbReference>
<accession>A0A7W7KQB8</accession>
<keyword evidence="1 3" id="KW-0732">Signal</keyword>
<dbReference type="RefSeq" id="WP_184596178.1">
    <property type="nucleotide sequence ID" value="NZ_JACHLI010000034.1"/>
</dbReference>
<evidence type="ECO:0000259" key="4">
    <source>
        <dbReference type="PROSITE" id="PS51208"/>
    </source>
</evidence>
<dbReference type="InterPro" id="IPR036709">
    <property type="entry name" value="Autotransporte_beta_dom_sf"/>
</dbReference>
<evidence type="ECO:0000313" key="6">
    <source>
        <dbReference type="Proteomes" id="UP000566995"/>
    </source>
</evidence>
<dbReference type="PROSITE" id="PS51208">
    <property type="entry name" value="AUTOTRANSPORTER"/>
    <property type="match status" value="1"/>
</dbReference>
<dbReference type="Pfam" id="PF03797">
    <property type="entry name" value="Autotransporter"/>
    <property type="match status" value="1"/>
</dbReference>
<feature type="chain" id="PRO_5030870055" evidence="3">
    <location>
        <begin position="22"/>
        <end position="1054"/>
    </location>
</feature>
<dbReference type="InterPro" id="IPR006315">
    <property type="entry name" value="OM_autotransptr_brl_dom"/>
</dbReference>
<dbReference type="PRINTS" id="PR01484">
    <property type="entry name" value="PRTACTNFAMLY"/>
</dbReference>
<evidence type="ECO:0000256" key="1">
    <source>
        <dbReference type="ARBA" id="ARBA00022729"/>
    </source>
</evidence>
<dbReference type="GO" id="GO:0019867">
    <property type="term" value="C:outer membrane"/>
    <property type="evidence" value="ECO:0007669"/>
    <property type="project" value="InterPro"/>
</dbReference>
<dbReference type="SMART" id="SM00869">
    <property type="entry name" value="Autotransporter"/>
    <property type="match status" value="1"/>
</dbReference>
<feature type="domain" description="Autotransporter" evidence="4">
    <location>
        <begin position="782"/>
        <end position="1054"/>
    </location>
</feature>
<dbReference type="InterPro" id="IPR051551">
    <property type="entry name" value="Autotransporter_adhesion"/>
</dbReference>
<reference evidence="5 6" key="1">
    <citation type="submission" date="2020-08" db="EMBL/GenBank/DDBJ databases">
        <title>Functional genomics of gut bacteria from endangered species of beetles.</title>
        <authorList>
            <person name="Carlos-Shanley C."/>
        </authorList>
    </citation>
    <scope>NUCLEOTIDE SEQUENCE [LARGE SCALE GENOMIC DNA]</scope>
    <source>
        <strain evidence="5 6">S00179</strain>
    </source>
</reference>
<feature type="compositionally biased region" description="Pro residues" evidence="2">
    <location>
        <begin position="692"/>
        <end position="744"/>
    </location>
</feature>
<dbReference type="AlphaFoldDB" id="A0A7W7KQB8"/>
<evidence type="ECO:0000256" key="3">
    <source>
        <dbReference type="SAM" id="SignalP"/>
    </source>
</evidence>
<name>A0A7W7KQB8_PSENT</name>
<dbReference type="EMBL" id="JACHLI010000034">
    <property type="protein sequence ID" value="MBB4867040.1"/>
    <property type="molecule type" value="Genomic_DNA"/>
</dbReference>
<dbReference type="NCBIfam" id="TIGR01414">
    <property type="entry name" value="autotrans_barl"/>
    <property type="match status" value="1"/>
</dbReference>
<dbReference type="Gene3D" id="2.160.20.20">
    <property type="match status" value="1"/>
</dbReference>
<dbReference type="PANTHER" id="PTHR35037:SF7">
    <property type="entry name" value="AUTOTRANSPORTER"/>
    <property type="match status" value="1"/>
</dbReference>
<comment type="caution">
    <text evidence="5">The sequence shown here is derived from an EMBL/GenBank/DDBJ whole genome shotgun (WGS) entry which is preliminary data.</text>
</comment>
<organism evidence="5 6">
    <name type="scientific">Pseudomonas nitroreducens</name>
    <dbReference type="NCBI Taxonomy" id="46680"/>
    <lineage>
        <taxon>Bacteria</taxon>
        <taxon>Pseudomonadati</taxon>
        <taxon>Pseudomonadota</taxon>
        <taxon>Gammaproteobacteria</taxon>
        <taxon>Pseudomonadales</taxon>
        <taxon>Pseudomonadaceae</taxon>
        <taxon>Pseudomonas</taxon>
    </lineage>
</organism>
<proteinExistence type="predicted"/>
<gene>
    <name evidence="5" type="ORF">HNP46_005948</name>
</gene>
<evidence type="ECO:0000256" key="2">
    <source>
        <dbReference type="SAM" id="MobiDB-lite"/>
    </source>
</evidence>
<dbReference type="InterPro" id="IPR003991">
    <property type="entry name" value="Pertactin_virulence_factor"/>
</dbReference>
<dbReference type="Proteomes" id="UP000566995">
    <property type="component" value="Unassembled WGS sequence"/>
</dbReference>